<evidence type="ECO:0000313" key="1">
    <source>
        <dbReference type="EMBL" id="AGC68383.1"/>
    </source>
</evidence>
<evidence type="ECO:0000313" key="2">
    <source>
        <dbReference type="Proteomes" id="UP000011220"/>
    </source>
</evidence>
<dbReference type="Proteomes" id="UP000011220">
    <property type="component" value="Chromosome"/>
</dbReference>
<name>L7VS27_THES1</name>
<proteinExistence type="predicted"/>
<protein>
    <submittedName>
        <fullName evidence="1">Uncharacterized protein</fullName>
    </submittedName>
</protein>
<gene>
    <name evidence="1" type="ordered locus">Cst_c13920</name>
</gene>
<keyword evidence="2" id="KW-1185">Reference proteome</keyword>
<dbReference type="EMBL" id="CP004044">
    <property type="protein sequence ID" value="AGC68383.1"/>
    <property type="molecule type" value="Genomic_DNA"/>
</dbReference>
<dbReference type="PATRIC" id="fig|1121335.3.peg.1371"/>
<sequence>MCIIRRRVKIVITEIGMPHVCVWNFRIYRGKPVIFRILDIVYVNVEQVEAIWALDPYRI</sequence>
<accession>L7VS27</accession>
<reference evidence="1 2" key="1">
    <citation type="journal article" date="2013" name="Genome Announc.">
        <title>Complete genome sequence of Clostridium stercorarium subsp. stercorarium strain DSM 8532, a thermophilic degrader of plant cell wall fibers.</title>
        <authorList>
            <person name="Poehlein A."/>
            <person name="Zverlov V.V."/>
            <person name="Daniel R."/>
            <person name="Schwarz W.H."/>
            <person name="Liebl W."/>
        </authorList>
    </citation>
    <scope>NUCLEOTIDE SEQUENCE [LARGE SCALE GENOMIC DNA]</scope>
    <source>
        <strain evidence="2">ATCC 35414 / DSM 8532 / NCIMB 11754</strain>
    </source>
</reference>
<organism evidence="1 2">
    <name type="scientific">Thermoclostridium stercorarium (strain ATCC 35414 / DSM 8532 / NCIMB 11754)</name>
    <name type="common">Clostridium stercorarium</name>
    <dbReference type="NCBI Taxonomy" id="1121335"/>
    <lineage>
        <taxon>Bacteria</taxon>
        <taxon>Bacillati</taxon>
        <taxon>Bacillota</taxon>
        <taxon>Clostridia</taxon>
        <taxon>Eubacteriales</taxon>
        <taxon>Oscillospiraceae</taxon>
        <taxon>Thermoclostridium</taxon>
    </lineage>
</organism>
<dbReference type="KEGG" id="css:Cst_c13920"/>
<dbReference type="AlphaFoldDB" id="L7VS27"/>